<keyword evidence="1" id="KW-0812">Transmembrane</keyword>
<comment type="caution">
    <text evidence="2">The sequence shown here is derived from an EMBL/GenBank/DDBJ whole genome shotgun (WGS) entry which is preliminary data.</text>
</comment>
<dbReference type="AlphaFoldDB" id="A0A800MVK7"/>
<evidence type="ECO:0000313" key="3">
    <source>
        <dbReference type="Proteomes" id="UP000465778"/>
    </source>
</evidence>
<sequence length="42" mass="4709">MAIALLIWGATIAFSLICGTILCYKVEKSKVKRWGYSGKLFK</sequence>
<feature type="transmembrane region" description="Helical" evidence="1">
    <location>
        <begin position="6"/>
        <end position="24"/>
    </location>
</feature>
<evidence type="ECO:0000256" key="1">
    <source>
        <dbReference type="SAM" id="Phobius"/>
    </source>
</evidence>
<protein>
    <submittedName>
        <fullName evidence="2">Uncharacterized protein</fullName>
    </submittedName>
</protein>
<gene>
    <name evidence="2" type="ORF">KIS1582_3009</name>
</gene>
<dbReference type="RefSeq" id="WP_268891839.1">
    <property type="nucleotide sequence ID" value="NZ_CP084990.1"/>
</dbReference>
<keyword evidence="1" id="KW-1133">Transmembrane helix</keyword>
<name>A0A800MVK7_CYTFI</name>
<evidence type="ECO:0000313" key="2">
    <source>
        <dbReference type="EMBL" id="KAF0823191.1"/>
    </source>
</evidence>
<proteinExistence type="predicted"/>
<reference evidence="2 3" key="1">
    <citation type="journal article" date="2020" name="G3 (Bethesda)">
        <title>Whole Genome Sequencing and Comparative Genomics of Two Nematicidal Bacillus Strains Reveals a Wide Range of Possible Virulence Factors.</title>
        <authorList>
            <person name="Susic N."/>
            <person name="Janezic S."/>
            <person name="Rupnik M."/>
            <person name="Geric Stare B."/>
        </authorList>
    </citation>
    <scope>NUCLEOTIDE SEQUENCE [LARGE SCALE GENOMIC DNA]</scope>
    <source>
        <strain evidence="2 3">I-1582</strain>
    </source>
</reference>
<accession>A0A800MVK7</accession>
<organism evidence="2 3">
    <name type="scientific">Cytobacillus firmus</name>
    <name type="common">Bacillus firmus</name>
    <dbReference type="NCBI Taxonomy" id="1399"/>
    <lineage>
        <taxon>Bacteria</taxon>
        <taxon>Bacillati</taxon>
        <taxon>Bacillota</taxon>
        <taxon>Bacilli</taxon>
        <taxon>Bacillales</taxon>
        <taxon>Bacillaceae</taxon>
        <taxon>Cytobacillus</taxon>
    </lineage>
</organism>
<keyword evidence="1" id="KW-0472">Membrane</keyword>
<dbReference type="EMBL" id="VDEM01000036">
    <property type="protein sequence ID" value="KAF0823191.1"/>
    <property type="molecule type" value="Genomic_DNA"/>
</dbReference>
<dbReference type="Proteomes" id="UP000465778">
    <property type="component" value="Unassembled WGS sequence"/>
</dbReference>